<keyword evidence="2" id="KW-1185">Reference proteome</keyword>
<dbReference type="Proteomes" id="UP001597182">
    <property type="component" value="Unassembled WGS sequence"/>
</dbReference>
<organism evidence="1 2">
    <name type="scientific">Pseudonocardia benzenivorans</name>
    <dbReference type="NCBI Taxonomy" id="228005"/>
    <lineage>
        <taxon>Bacteria</taxon>
        <taxon>Bacillati</taxon>
        <taxon>Actinomycetota</taxon>
        <taxon>Actinomycetes</taxon>
        <taxon>Pseudonocardiales</taxon>
        <taxon>Pseudonocardiaceae</taxon>
        <taxon>Pseudonocardia</taxon>
    </lineage>
</organism>
<accession>A0ABW3VII3</accession>
<evidence type="ECO:0000313" key="1">
    <source>
        <dbReference type="EMBL" id="MFD1234681.1"/>
    </source>
</evidence>
<dbReference type="EMBL" id="JBHTMB010000137">
    <property type="protein sequence ID" value="MFD1234681.1"/>
    <property type="molecule type" value="Genomic_DNA"/>
</dbReference>
<comment type="caution">
    <text evidence="1">The sequence shown here is derived from an EMBL/GenBank/DDBJ whole genome shotgun (WGS) entry which is preliminary data.</text>
</comment>
<dbReference type="RefSeq" id="WP_013672569.1">
    <property type="nucleotide sequence ID" value="NZ_BAABKS010000085.1"/>
</dbReference>
<sequence>MSILLAVSIAAMAVVSALIGRMIAKEEVEAQRERQARKQWDLYRWEQELINTAELRGCPSCSLLRRRADLQGHAPEG</sequence>
<proteinExistence type="predicted"/>
<reference evidence="2" key="1">
    <citation type="journal article" date="2019" name="Int. J. Syst. Evol. Microbiol.">
        <title>The Global Catalogue of Microorganisms (GCM) 10K type strain sequencing project: providing services to taxonomists for standard genome sequencing and annotation.</title>
        <authorList>
            <consortium name="The Broad Institute Genomics Platform"/>
            <consortium name="The Broad Institute Genome Sequencing Center for Infectious Disease"/>
            <person name="Wu L."/>
            <person name="Ma J."/>
        </authorList>
    </citation>
    <scope>NUCLEOTIDE SEQUENCE [LARGE SCALE GENOMIC DNA]</scope>
    <source>
        <strain evidence="2">CCUG 49018</strain>
    </source>
</reference>
<evidence type="ECO:0000313" key="2">
    <source>
        <dbReference type="Proteomes" id="UP001597182"/>
    </source>
</evidence>
<gene>
    <name evidence="1" type="ORF">ACFQ34_15430</name>
</gene>
<name>A0ABW3VII3_9PSEU</name>
<protein>
    <submittedName>
        <fullName evidence="1">Uncharacterized protein</fullName>
    </submittedName>
</protein>